<dbReference type="Pfam" id="PF00530">
    <property type="entry name" value="SRCR"/>
    <property type="match status" value="2"/>
</dbReference>
<dbReference type="AlphaFoldDB" id="A0A8J4GA68"/>
<dbReference type="Gene3D" id="2.60.120.260">
    <property type="entry name" value="Galactose-binding domain-like"/>
    <property type="match status" value="1"/>
</dbReference>
<evidence type="ECO:0000313" key="13">
    <source>
        <dbReference type="EMBL" id="GIM03394.1"/>
    </source>
</evidence>
<dbReference type="SUPFAM" id="SSF49785">
    <property type="entry name" value="Galactose-binding domain-like"/>
    <property type="match status" value="1"/>
</dbReference>
<evidence type="ECO:0000259" key="12">
    <source>
        <dbReference type="PROSITE" id="PS50287"/>
    </source>
</evidence>
<keyword evidence="7" id="KW-1015">Disulfide bond</keyword>
<dbReference type="InterPro" id="IPR058923">
    <property type="entry name" value="RCC1-like_dom"/>
</dbReference>
<feature type="domain" description="SRCR" evidence="12">
    <location>
        <begin position="192"/>
        <end position="317"/>
    </location>
</feature>
<comment type="caution">
    <text evidence="13">The sequence shown here is derived from an EMBL/GenBank/DDBJ whole genome shotgun (WGS) entry which is preliminary data.</text>
</comment>
<protein>
    <recommendedName>
        <fullName evidence="12">SRCR domain-containing protein</fullName>
    </recommendedName>
</protein>
<feature type="region of interest" description="Disordered" evidence="10">
    <location>
        <begin position="503"/>
        <end position="546"/>
    </location>
</feature>
<keyword evidence="4" id="KW-0677">Repeat</keyword>
<evidence type="ECO:0000256" key="5">
    <source>
        <dbReference type="ARBA" id="ARBA00022989"/>
    </source>
</evidence>
<dbReference type="PANTHER" id="PTHR48071">
    <property type="entry name" value="SRCR DOMAIN-CONTAINING PROTEIN"/>
    <property type="match status" value="1"/>
</dbReference>
<dbReference type="InterPro" id="IPR000408">
    <property type="entry name" value="Reg_chr_condens"/>
</dbReference>
<dbReference type="SMART" id="SM00202">
    <property type="entry name" value="SR"/>
    <property type="match status" value="2"/>
</dbReference>
<name>A0A8J4GA68_9CHLO</name>
<dbReference type="InterPro" id="IPR036772">
    <property type="entry name" value="SRCR-like_dom_sf"/>
</dbReference>
<dbReference type="PRINTS" id="PR00258">
    <property type="entry name" value="SPERACTRCPTR"/>
</dbReference>
<feature type="signal peptide" evidence="11">
    <location>
        <begin position="1"/>
        <end position="17"/>
    </location>
</feature>
<dbReference type="Pfam" id="PF22633">
    <property type="entry name" value="F5_F8_type_C_2"/>
    <property type="match status" value="1"/>
</dbReference>
<evidence type="ECO:0000256" key="7">
    <source>
        <dbReference type="ARBA" id="ARBA00023157"/>
    </source>
</evidence>
<feature type="repeat" description="RCC1" evidence="9">
    <location>
        <begin position="879"/>
        <end position="938"/>
    </location>
</feature>
<evidence type="ECO:0000256" key="11">
    <source>
        <dbReference type="SAM" id="SignalP"/>
    </source>
</evidence>
<dbReference type="Gene3D" id="2.130.10.30">
    <property type="entry name" value="Regulator of chromosome condensation 1/beta-lactamase-inhibitor protein II"/>
    <property type="match status" value="2"/>
</dbReference>
<accession>A0A8J4GA68</accession>
<feature type="repeat" description="RCC1" evidence="9">
    <location>
        <begin position="692"/>
        <end position="752"/>
    </location>
</feature>
<proteinExistence type="predicted"/>
<comment type="subcellular location">
    <subcellularLocation>
        <location evidence="1">Membrane</location>
        <topology evidence="1">Single-pass membrane protein</topology>
    </subcellularLocation>
</comment>
<evidence type="ECO:0000256" key="6">
    <source>
        <dbReference type="ARBA" id="ARBA00023136"/>
    </source>
</evidence>
<dbReference type="PROSITE" id="PS00420">
    <property type="entry name" value="SRCR_1"/>
    <property type="match status" value="1"/>
</dbReference>
<organism evidence="13 14">
    <name type="scientific">Volvox reticuliferus</name>
    <dbReference type="NCBI Taxonomy" id="1737510"/>
    <lineage>
        <taxon>Eukaryota</taxon>
        <taxon>Viridiplantae</taxon>
        <taxon>Chlorophyta</taxon>
        <taxon>core chlorophytes</taxon>
        <taxon>Chlorophyceae</taxon>
        <taxon>CS clade</taxon>
        <taxon>Chlamydomonadales</taxon>
        <taxon>Volvocaceae</taxon>
        <taxon>Volvox</taxon>
    </lineage>
</organism>
<dbReference type="GO" id="GO:0016020">
    <property type="term" value="C:membrane"/>
    <property type="evidence" value="ECO:0007669"/>
    <property type="project" value="UniProtKB-SubCell"/>
</dbReference>
<gene>
    <name evidence="13" type="ORF">Vretimale_8099</name>
</gene>
<dbReference type="EMBL" id="BNCQ01000014">
    <property type="protein sequence ID" value="GIM03394.1"/>
    <property type="molecule type" value="Genomic_DNA"/>
</dbReference>
<feature type="domain" description="SRCR" evidence="12">
    <location>
        <begin position="47"/>
        <end position="147"/>
    </location>
</feature>
<feature type="compositionally biased region" description="Pro residues" evidence="10">
    <location>
        <begin position="536"/>
        <end position="546"/>
    </location>
</feature>
<evidence type="ECO:0000313" key="14">
    <source>
        <dbReference type="Proteomes" id="UP000722791"/>
    </source>
</evidence>
<dbReference type="PANTHER" id="PTHR48071:SF28">
    <property type="entry name" value="SRCR DOMAIN-CONTAINING PROTEIN"/>
    <property type="match status" value="1"/>
</dbReference>
<evidence type="ECO:0000256" key="1">
    <source>
        <dbReference type="ARBA" id="ARBA00004167"/>
    </source>
</evidence>
<keyword evidence="6" id="KW-0472">Membrane</keyword>
<evidence type="ECO:0000256" key="10">
    <source>
        <dbReference type="SAM" id="MobiDB-lite"/>
    </source>
</evidence>
<keyword evidence="8" id="KW-0325">Glycoprotein</keyword>
<dbReference type="Proteomes" id="UP000722791">
    <property type="component" value="Unassembled WGS sequence"/>
</dbReference>
<keyword evidence="5" id="KW-1133">Transmembrane helix</keyword>
<reference evidence="13" key="1">
    <citation type="journal article" date="2021" name="Proc. Natl. Acad. Sci. U.S.A.">
        <title>Three genomes in the algal genus Volvox reveal the fate of a haploid sex-determining region after a transition to homothallism.</title>
        <authorList>
            <person name="Yamamoto K."/>
            <person name="Hamaji T."/>
            <person name="Kawai-Toyooka H."/>
            <person name="Matsuzaki R."/>
            <person name="Takahashi F."/>
            <person name="Nishimura Y."/>
            <person name="Kawachi M."/>
            <person name="Noguchi H."/>
            <person name="Minakuchi Y."/>
            <person name="Umen J.G."/>
            <person name="Toyoda A."/>
            <person name="Nozaki H."/>
        </authorList>
    </citation>
    <scope>NUCLEOTIDE SEQUENCE</scope>
    <source>
        <strain evidence="13">NIES-3785</strain>
    </source>
</reference>
<feature type="compositionally biased region" description="Pro residues" evidence="10">
    <location>
        <begin position="508"/>
        <end position="528"/>
    </location>
</feature>
<dbReference type="InterPro" id="IPR008979">
    <property type="entry name" value="Galactose-bd-like_sf"/>
</dbReference>
<keyword evidence="2" id="KW-0812">Transmembrane</keyword>
<dbReference type="FunFam" id="3.10.250.10:FF:000001">
    <property type="entry name" value="Lysyl oxidase 4 isoform X1"/>
    <property type="match status" value="1"/>
</dbReference>
<dbReference type="FunFam" id="3.10.250.10:FF:000016">
    <property type="entry name" value="Scavenger receptor cysteine-rich protein type 12"/>
    <property type="match status" value="1"/>
</dbReference>
<dbReference type="Gene3D" id="3.10.250.10">
    <property type="entry name" value="SRCR-like domain"/>
    <property type="match status" value="2"/>
</dbReference>
<dbReference type="InterPro" id="IPR009091">
    <property type="entry name" value="RCC1/BLIP-II"/>
</dbReference>
<dbReference type="SUPFAM" id="SSF50985">
    <property type="entry name" value="RCC1/BLIP-II"/>
    <property type="match status" value="1"/>
</dbReference>
<evidence type="ECO:0000256" key="9">
    <source>
        <dbReference type="PROSITE-ProRule" id="PRU00235"/>
    </source>
</evidence>
<feature type="repeat" description="RCC1" evidence="9">
    <location>
        <begin position="754"/>
        <end position="813"/>
    </location>
</feature>
<evidence type="ECO:0000256" key="4">
    <source>
        <dbReference type="ARBA" id="ARBA00022737"/>
    </source>
</evidence>
<dbReference type="PROSITE" id="PS50287">
    <property type="entry name" value="SRCR_2"/>
    <property type="match status" value="2"/>
</dbReference>
<evidence type="ECO:0000256" key="2">
    <source>
        <dbReference type="ARBA" id="ARBA00022692"/>
    </source>
</evidence>
<feature type="compositionally biased region" description="Pro residues" evidence="10">
    <location>
        <begin position="160"/>
        <end position="174"/>
    </location>
</feature>
<feature type="chain" id="PRO_5035229203" description="SRCR domain-containing protein" evidence="11">
    <location>
        <begin position="18"/>
        <end position="977"/>
    </location>
</feature>
<keyword evidence="3 11" id="KW-0732">Signal</keyword>
<sequence>MALPVSFILMLLLSCYGHHFISSVTAARLLQQTPAETAAAPAGLYEIRLVGGRYPGEGRVEMFDGQDWGTICDDTFWYAEAEVVCRQLGYATGTVVRDWGGGTGPILMASVDCRFDYETLMPALHLCYQSYRGNDCRHSEDVGVRCQGRLNSPAESSEPPYQPFWPNAPPPAPVPPSPPLAPGVIPPVKYDIRLVGGNWPSEGRVEVFDGKQWGTICDDDGMLGDYGQGFGNLEASVICRELGYEGGTAVLTYNDYYSGTITMPEWGPGLGPVLMDRVNCNLDPVPQTLRQCRSINWEQDDFHVTCNHRRDVGVRCYGKDAPISLYQPSPPYPPVPVTWVNLALGQPAFASSEDDTKNFCKVPPCSPNLAVDGRKTDAGLLFRSAGYKGDLNPWLSVDLGAVAYVYRIQLYYRIDCCGEAMGGVELRVGNTSIILPEDVGLIRSNPLVWVQRRPGTTGGVLDVNLPVPAVGRWLTLQNQKVTDYYMQRFLEVIELEVYGLLQGERAPRPPSPPPPPPPPRQPLPPSPRPPRRPNKSPNPPAPPPLPLSGFTPVALASGFDSTCVLFNTAGGLKCFGFGRFGQLGSGNNRDIGDRPNEMGEALPLVKLGSGLTPSSIASGCFHMCAILQPGGIVKCWGYNDNGQLGLGDTLSRGDERGEMGARLTAVDLGTGLTATALVAGCYHTCALLQPGGIVKCWGMNQAGQLGIGDTVSRGDQPGQMGDNLTAVDLGPSNQTVKALASGLHHTCAILQPQGVIKCWGLNVFGQLGVGHIFNRGDDPGEMGNKLLTVDVGKNLSATALAAGSYHTCAILQPGSIVKCWGNNYYGQLGLGNKLDKGSGQYRDEMGEQLPWVDLGRPSVKPTAITSGEFFTCVLMEPGGVIKCWGMNSAGQLGIGDTKNRGDQPDEMGRKLPAVDLGPGFNATVISAGLHHVCAVLQPNNVLKCWGGNDYGALGLGDKKPRGTEIYHMGANLPSVDL</sequence>
<evidence type="ECO:0000256" key="8">
    <source>
        <dbReference type="ARBA" id="ARBA00023180"/>
    </source>
</evidence>
<feature type="region of interest" description="Disordered" evidence="10">
    <location>
        <begin position="149"/>
        <end position="174"/>
    </location>
</feature>
<dbReference type="SUPFAM" id="SSF56487">
    <property type="entry name" value="SRCR-like"/>
    <property type="match status" value="2"/>
</dbReference>
<evidence type="ECO:0000256" key="3">
    <source>
        <dbReference type="ARBA" id="ARBA00022729"/>
    </source>
</evidence>
<dbReference type="Pfam" id="PF25390">
    <property type="entry name" value="WD40_RLD"/>
    <property type="match status" value="1"/>
</dbReference>
<dbReference type="PROSITE" id="PS50012">
    <property type="entry name" value="RCC1_3"/>
    <property type="match status" value="4"/>
</dbReference>
<feature type="repeat" description="RCC1" evidence="9">
    <location>
        <begin position="631"/>
        <end position="690"/>
    </location>
</feature>
<dbReference type="InterPro" id="IPR001190">
    <property type="entry name" value="SRCR"/>
</dbReference>